<dbReference type="PATRIC" id="fig|80852.17.peg.767"/>
<reference evidence="5" key="1">
    <citation type="submission" date="2014-09" db="EMBL/GenBank/DDBJ databases">
        <authorList>
            <person name="Hjerde E."/>
        </authorList>
    </citation>
    <scope>NUCLEOTIDE SEQUENCE [LARGE SCALE GENOMIC DNA]</scope>
    <source>
        <strain evidence="5">06/09/139</strain>
    </source>
</reference>
<dbReference type="InterPro" id="IPR010099">
    <property type="entry name" value="SDR39U1"/>
</dbReference>
<evidence type="ECO:0000313" key="4">
    <source>
        <dbReference type="EMBL" id="CED70849.1"/>
    </source>
</evidence>
<dbReference type="InterPro" id="IPR013549">
    <property type="entry name" value="DUF1731"/>
</dbReference>
<evidence type="ECO:0000259" key="2">
    <source>
        <dbReference type="Pfam" id="PF01370"/>
    </source>
</evidence>
<keyword evidence="5" id="KW-1185">Reference proteome</keyword>
<proteinExistence type="inferred from homology"/>
<dbReference type="Gene3D" id="3.40.50.720">
    <property type="entry name" value="NAD(P)-binding Rossmann-like Domain"/>
    <property type="match status" value="1"/>
</dbReference>
<dbReference type="OrthoDB" id="9801773at2"/>
<evidence type="ECO:0000259" key="3">
    <source>
        <dbReference type="Pfam" id="PF08338"/>
    </source>
</evidence>
<dbReference type="Pfam" id="PF08338">
    <property type="entry name" value="DUF1731"/>
    <property type="match status" value="1"/>
</dbReference>
<dbReference type="CDD" id="cd05242">
    <property type="entry name" value="SDR_a8"/>
    <property type="match status" value="1"/>
</dbReference>
<comment type="similarity">
    <text evidence="1">Belongs to the NAD(P)-dependent epimerase/dehydratase family. SDR39U1 subfamily.</text>
</comment>
<organism evidence="4 5">
    <name type="scientific">Aliivibrio wodanis</name>
    <dbReference type="NCBI Taxonomy" id="80852"/>
    <lineage>
        <taxon>Bacteria</taxon>
        <taxon>Pseudomonadati</taxon>
        <taxon>Pseudomonadota</taxon>
        <taxon>Gammaproteobacteria</taxon>
        <taxon>Vibrionales</taxon>
        <taxon>Vibrionaceae</taxon>
        <taxon>Aliivibrio</taxon>
    </lineage>
</organism>
<gene>
    <name evidence="4" type="ORF">AWOD_I_0755</name>
</gene>
<dbReference type="AlphaFoldDB" id="A0A090KGY7"/>
<feature type="domain" description="NAD-dependent epimerase/dehydratase" evidence="2">
    <location>
        <begin position="3"/>
        <end position="226"/>
    </location>
</feature>
<dbReference type="STRING" id="80852.AWOD_I_0755"/>
<dbReference type="InterPro" id="IPR001509">
    <property type="entry name" value="Epimerase_deHydtase"/>
</dbReference>
<dbReference type="Proteomes" id="UP000032427">
    <property type="component" value="Chromosome 1"/>
</dbReference>
<dbReference type="HOGENOM" id="CLU_047373_0_3_6"/>
<dbReference type="GeneID" id="28540324"/>
<evidence type="ECO:0000256" key="1">
    <source>
        <dbReference type="ARBA" id="ARBA00009353"/>
    </source>
</evidence>
<dbReference type="PANTHER" id="PTHR11092">
    <property type="entry name" value="SUGAR NUCLEOTIDE EPIMERASE RELATED"/>
    <property type="match status" value="1"/>
</dbReference>
<dbReference type="Pfam" id="PF01370">
    <property type="entry name" value="Epimerase"/>
    <property type="match status" value="1"/>
</dbReference>
<dbReference type="InterPro" id="IPR036291">
    <property type="entry name" value="NAD(P)-bd_dom_sf"/>
</dbReference>
<feature type="domain" description="DUF1731" evidence="3">
    <location>
        <begin position="253"/>
        <end position="299"/>
    </location>
</feature>
<accession>A0A090KGY7</accession>
<dbReference type="KEGG" id="awd:AWOD_I_0755"/>
<dbReference type="NCBIfam" id="TIGR01777">
    <property type="entry name" value="yfcH"/>
    <property type="match status" value="1"/>
</dbReference>
<protein>
    <submittedName>
        <fullName evidence="4">Putative NAD dependent epimerase/dehydratase</fullName>
    </submittedName>
</protein>
<sequence length="301" mass="33506">MKILITGSTGLIGKQLLDHLKGHHLVLLTRNIQKAELALNHLALPHADFISDLSSFNDFNDIDAIINLAGEPIAERKWTQKQKNIIINSRCNLTDELAQLCLKSLTPPRCFISGSAIGYYGNTGSQDINETTEIVSSDFSHQVCQQWENKALQAQNNQTRVCLLRTGIVLSPLGGALKKMQLPYQFGLGGPIGDGKQYMSWIHIDDMVLAILHLLDQEGSSGIYNLTAPHPVTNQTFSKALAKTLKRPHFLFTPKILIKGILGEASALLTDSQRVRPKRLVHEGFKFRYSRIESALKQLFN</sequence>
<dbReference type="EMBL" id="LN554846">
    <property type="protein sequence ID" value="CED70849.1"/>
    <property type="molecule type" value="Genomic_DNA"/>
</dbReference>
<dbReference type="PANTHER" id="PTHR11092:SF0">
    <property type="entry name" value="EPIMERASE FAMILY PROTEIN SDR39U1"/>
    <property type="match status" value="1"/>
</dbReference>
<name>A0A090KGY7_9GAMM</name>
<dbReference type="SUPFAM" id="SSF51735">
    <property type="entry name" value="NAD(P)-binding Rossmann-fold domains"/>
    <property type="match status" value="1"/>
</dbReference>
<evidence type="ECO:0000313" key="5">
    <source>
        <dbReference type="Proteomes" id="UP000032427"/>
    </source>
</evidence>